<proteinExistence type="inferred from homology"/>
<dbReference type="Gene3D" id="3.90.120.10">
    <property type="entry name" value="DNA Methylase, subunit A, domain 2"/>
    <property type="match status" value="1"/>
</dbReference>
<dbReference type="GO" id="GO:0032259">
    <property type="term" value="P:methylation"/>
    <property type="evidence" value="ECO:0007669"/>
    <property type="project" value="UniProtKB-KW"/>
</dbReference>
<dbReference type="PROSITE" id="PS00094">
    <property type="entry name" value="C5_MTASE_1"/>
    <property type="match status" value="1"/>
</dbReference>
<comment type="caution">
    <text evidence="8">The sequence shown here is derived from an EMBL/GenBank/DDBJ whole genome shotgun (WGS) entry which is preliminary data.</text>
</comment>
<dbReference type="PROSITE" id="PS51679">
    <property type="entry name" value="SAM_MT_C5"/>
    <property type="match status" value="1"/>
</dbReference>
<protein>
    <recommendedName>
        <fullName evidence="7">Cytosine-specific methyltransferase</fullName>
        <ecNumber evidence="7">2.1.1.37</ecNumber>
    </recommendedName>
</protein>
<dbReference type="InterPro" id="IPR029063">
    <property type="entry name" value="SAM-dependent_MTases_sf"/>
</dbReference>
<dbReference type="GO" id="GO:0003886">
    <property type="term" value="F:DNA (cytosine-5-)-methyltransferase activity"/>
    <property type="evidence" value="ECO:0007669"/>
    <property type="project" value="UniProtKB-EC"/>
</dbReference>
<dbReference type="InterPro" id="IPR001525">
    <property type="entry name" value="C5_MeTfrase"/>
</dbReference>
<evidence type="ECO:0000256" key="5">
    <source>
        <dbReference type="PROSITE-ProRule" id="PRU01016"/>
    </source>
</evidence>
<dbReference type="PROSITE" id="PS00095">
    <property type="entry name" value="C5_MTASE_2"/>
    <property type="match status" value="1"/>
</dbReference>
<dbReference type="PRINTS" id="PR00105">
    <property type="entry name" value="C5METTRFRASE"/>
</dbReference>
<dbReference type="AlphaFoldDB" id="B5W3K4"/>
<dbReference type="RefSeq" id="WP_006669717.1">
    <property type="nucleotide sequence ID" value="NZ_ABYK01000026.1"/>
</dbReference>
<dbReference type="EMBL" id="ABYK01000026">
    <property type="protein sequence ID" value="EDZ93840.1"/>
    <property type="molecule type" value="Genomic_DNA"/>
</dbReference>
<evidence type="ECO:0000256" key="4">
    <source>
        <dbReference type="ARBA" id="ARBA00022747"/>
    </source>
</evidence>
<comment type="similarity">
    <text evidence="5 6">Belongs to the class I-like SAM-binding methyltransferase superfamily. C5-methyltransferase family.</text>
</comment>
<dbReference type="SUPFAM" id="SSF53335">
    <property type="entry name" value="S-adenosyl-L-methionine-dependent methyltransferases"/>
    <property type="match status" value="1"/>
</dbReference>
<reference evidence="8 9" key="1">
    <citation type="journal article" date="2011" name="Appl. Environ. Microbiol.">
        <title>Contribution of a Sodium Ion Gradient to Energy Conservation during Fermentation in the Cyanobacterium Arthrospira (Spirulina) maxima CS-328.</title>
        <authorList>
            <person name="Carrieri D."/>
            <person name="Ananyev G."/>
            <person name="Lenz O."/>
            <person name="Bryant D.A."/>
            <person name="Dismukes G.C."/>
        </authorList>
    </citation>
    <scope>NUCLEOTIDE SEQUENCE [LARGE SCALE GENOMIC DNA]</scope>
    <source>
        <strain evidence="8 9">CS-328</strain>
    </source>
</reference>
<dbReference type="InterPro" id="IPR018117">
    <property type="entry name" value="C5_DNA_meth_AS"/>
</dbReference>
<dbReference type="PANTHER" id="PTHR10629">
    <property type="entry name" value="CYTOSINE-SPECIFIC METHYLTRANSFERASE"/>
    <property type="match status" value="1"/>
</dbReference>
<keyword evidence="2 5" id="KW-0808">Transferase</keyword>
<name>B5W3K4_LIMMA</name>
<gene>
    <name evidence="8" type="ORF">AmaxDRAFT_3349</name>
</gene>
<evidence type="ECO:0000256" key="6">
    <source>
        <dbReference type="RuleBase" id="RU000416"/>
    </source>
</evidence>
<organism evidence="8 9">
    <name type="scientific">Limnospira maxima CS-328</name>
    <dbReference type="NCBI Taxonomy" id="513049"/>
    <lineage>
        <taxon>Bacteria</taxon>
        <taxon>Bacillati</taxon>
        <taxon>Cyanobacteriota</taxon>
        <taxon>Cyanophyceae</taxon>
        <taxon>Oscillatoriophycideae</taxon>
        <taxon>Oscillatoriales</taxon>
        <taxon>Sirenicapillariaceae</taxon>
        <taxon>Limnospira</taxon>
    </lineage>
</organism>
<evidence type="ECO:0000256" key="7">
    <source>
        <dbReference type="RuleBase" id="RU000417"/>
    </source>
</evidence>
<dbReference type="Proteomes" id="UP000004061">
    <property type="component" value="Unassembled WGS sequence"/>
</dbReference>
<dbReference type="InterPro" id="IPR031303">
    <property type="entry name" value="C5_meth_CS"/>
</dbReference>
<dbReference type="Pfam" id="PF00145">
    <property type="entry name" value="DNA_methylase"/>
    <property type="match status" value="1"/>
</dbReference>
<dbReference type="REBASE" id="26744">
    <property type="entry name" value="M.AmaCSORF3349P"/>
</dbReference>
<dbReference type="GO" id="GO:0009307">
    <property type="term" value="P:DNA restriction-modification system"/>
    <property type="evidence" value="ECO:0007669"/>
    <property type="project" value="UniProtKB-KW"/>
</dbReference>
<dbReference type="EC" id="2.1.1.37" evidence="7"/>
<dbReference type="InterPro" id="IPR050390">
    <property type="entry name" value="C5-Methyltransferase"/>
</dbReference>
<dbReference type="Gene3D" id="3.40.50.150">
    <property type="entry name" value="Vaccinia Virus protein VP39"/>
    <property type="match status" value="1"/>
</dbReference>
<comment type="catalytic activity">
    <reaction evidence="7">
        <text>a 2'-deoxycytidine in DNA + S-adenosyl-L-methionine = a 5-methyl-2'-deoxycytidine in DNA + S-adenosyl-L-homocysteine + H(+)</text>
        <dbReference type="Rhea" id="RHEA:13681"/>
        <dbReference type="Rhea" id="RHEA-COMP:11369"/>
        <dbReference type="Rhea" id="RHEA-COMP:11370"/>
        <dbReference type="ChEBI" id="CHEBI:15378"/>
        <dbReference type="ChEBI" id="CHEBI:57856"/>
        <dbReference type="ChEBI" id="CHEBI:59789"/>
        <dbReference type="ChEBI" id="CHEBI:85452"/>
        <dbReference type="ChEBI" id="CHEBI:85454"/>
        <dbReference type="EC" id="2.1.1.37"/>
    </reaction>
</comment>
<dbReference type="PANTHER" id="PTHR10629:SF52">
    <property type="entry name" value="DNA (CYTOSINE-5)-METHYLTRANSFERASE 1"/>
    <property type="match status" value="1"/>
</dbReference>
<evidence type="ECO:0000313" key="8">
    <source>
        <dbReference type="EMBL" id="EDZ93840.1"/>
    </source>
</evidence>
<evidence type="ECO:0000256" key="3">
    <source>
        <dbReference type="ARBA" id="ARBA00022691"/>
    </source>
</evidence>
<evidence type="ECO:0000256" key="1">
    <source>
        <dbReference type="ARBA" id="ARBA00022603"/>
    </source>
</evidence>
<accession>B5W3K4</accession>
<keyword evidence="3 5" id="KW-0949">S-adenosyl-L-methionine</keyword>
<evidence type="ECO:0000313" key="9">
    <source>
        <dbReference type="Proteomes" id="UP000004061"/>
    </source>
</evidence>
<sequence>MFASCFFGENLTVTKRPIAIDLFAGCGGMSLGLEAAGFDVAVAVEFDAVHCLVHHFNFPYCHTICRDISKVTSAEILEQLQLKYQDTQVDLIAGGPPCQGFSHIGKRQLDDPRNSLVFEYLRMIAEIQPKYFIFENVPGIATGKHKRFLNELITEFEAIGYQIQKPIKILDASEYGAPQKRKRLILIGSRFDVKIAEYPATNKSEMFTVYQAISDLEKIDNFTNYDPGISPAFLEYEGDRKKYSLVPSDSFSLCHKRTIEPTVYGHVGSVHTPLSIARFAETPPGTVEPKSRFFKLSPTGLCNTLRAGTNSDKGAYTAPRPIHYSIPRCITIREAARLHTFPDWFQFHRTIWHGFREIGNAVIPILAKQLGGSVIDALGVDVNQLKSTTLAQVPESLLSYNISQASSYWGIPDNVIPKRKRLRDNKNGKI</sequence>
<keyword evidence="4" id="KW-0680">Restriction system</keyword>
<feature type="active site" evidence="5">
    <location>
        <position position="98"/>
    </location>
</feature>
<dbReference type="NCBIfam" id="TIGR00675">
    <property type="entry name" value="dcm"/>
    <property type="match status" value="1"/>
</dbReference>
<keyword evidence="1 5" id="KW-0489">Methyltransferase</keyword>
<keyword evidence="9" id="KW-1185">Reference proteome</keyword>
<evidence type="ECO:0000256" key="2">
    <source>
        <dbReference type="ARBA" id="ARBA00022679"/>
    </source>
</evidence>